<sequence>MQKSITEDPFDKEGVLHHLLQQCSREALCACSQESLNFLAKLFRQQHPQRILVDPSENVEAFLDTLLEHGFCVQAATGNDDGNFQEELERVVGVYKETFETQEMIETVESSYLLFPQRHDRLEEDTFQVITDLYHHALNQSGAVRPTIRLCKKREGFSAQLCRRLKMYDEFLRRLHVMENRLSSTTSRIEATQAALETTQSTLGTTQAALATTQAALETTQAALETTQAALATTQQRVKQLERIVGRVKSLVDEVDVNNAINNNN</sequence>
<proteinExistence type="predicted"/>
<protein>
    <submittedName>
        <fullName evidence="2">Uncharacterized protein</fullName>
    </submittedName>
</protein>
<dbReference type="VEuPathDB" id="AmoebaDB:NF0028800"/>
<dbReference type="VEuPathDB" id="AmoebaDB:NfTy_018380"/>
<dbReference type="Gene3D" id="1.20.5.340">
    <property type="match status" value="1"/>
</dbReference>
<dbReference type="VEuPathDB" id="AmoebaDB:FDP41_011528"/>
<dbReference type="Proteomes" id="UP000444721">
    <property type="component" value="Unassembled WGS sequence"/>
</dbReference>
<evidence type="ECO:0000256" key="1">
    <source>
        <dbReference type="SAM" id="Coils"/>
    </source>
</evidence>
<evidence type="ECO:0000313" key="2">
    <source>
        <dbReference type="EMBL" id="KAF0982598.1"/>
    </source>
</evidence>
<reference evidence="2 3" key="1">
    <citation type="journal article" date="2019" name="Sci. Rep.">
        <title>Nanopore sequencing improves the draft genome of the human pathogenic amoeba Naegleria fowleri.</title>
        <authorList>
            <person name="Liechti N."/>
            <person name="Schurch N."/>
            <person name="Bruggmann R."/>
            <person name="Wittwer M."/>
        </authorList>
    </citation>
    <scope>NUCLEOTIDE SEQUENCE [LARGE SCALE GENOMIC DNA]</scope>
    <source>
        <strain evidence="2 3">ATCC 30894</strain>
    </source>
</reference>
<dbReference type="EMBL" id="VFQX01000009">
    <property type="protein sequence ID" value="KAF0982598.1"/>
    <property type="molecule type" value="Genomic_DNA"/>
</dbReference>
<name>A0A6A5CAB6_NAEFO</name>
<dbReference type="SUPFAM" id="SSF57997">
    <property type="entry name" value="Tropomyosin"/>
    <property type="match status" value="1"/>
</dbReference>
<keyword evidence="1" id="KW-0175">Coiled coil</keyword>
<keyword evidence="3" id="KW-1185">Reference proteome</keyword>
<dbReference type="AlphaFoldDB" id="A0A6A5CAB6"/>
<dbReference type="GeneID" id="68118743"/>
<feature type="coiled-coil region" evidence="1">
    <location>
        <begin position="217"/>
        <end position="244"/>
    </location>
</feature>
<accession>A0A6A5CAB6</accession>
<comment type="caution">
    <text evidence="2">The sequence shown here is derived from an EMBL/GenBank/DDBJ whole genome shotgun (WGS) entry which is preliminary data.</text>
</comment>
<dbReference type="OrthoDB" id="10347976at2759"/>
<dbReference type="RefSeq" id="XP_044567311.1">
    <property type="nucleotide sequence ID" value="XM_044701946.1"/>
</dbReference>
<evidence type="ECO:0000313" key="3">
    <source>
        <dbReference type="Proteomes" id="UP000444721"/>
    </source>
</evidence>
<organism evidence="2 3">
    <name type="scientific">Naegleria fowleri</name>
    <name type="common">Brain eating amoeba</name>
    <dbReference type="NCBI Taxonomy" id="5763"/>
    <lineage>
        <taxon>Eukaryota</taxon>
        <taxon>Discoba</taxon>
        <taxon>Heterolobosea</taxon>
        <taxon>Tetramitia</taxon>
        <taxon>Eutetramitia</taxon>
        <taxon>Vahlkampfiidae</taxon>
        <taxon>Naegleria</taxon>
    </lineage>
</organism>
<gene>
    <name evidence="2" type="ORF">FDP41_011528</name>
</gene>